<dbReference type="EMBL" id="JAGGLI010000034">
    <property type="protein sequence ID" value="MBP2028628.1"/>
    <property type="molecule type" value="Genomic_DNA"/>
</dbReference>
<keyword evidence="1" id="KW-0175">Coiled coil</keyword>
<dbReference type="Pfam" id="PF03050">
    <property type="entry name" value="DDE_Tnp_IS66"/>
    <property type="match status" value="1"/>
</dbReference>
<dbReference type="InterPro" id="IPR024474">
    <property type="entry name" value="Znf_dom_IS66"/>
</dbReference>
<dbReference type="NCBIfam" id="NF033517">
    <property type="entry name" value="transpos_IS66"/>
    <property type="match status" value="1"/>
</dbReference>
<dbReference type="Pfam" id="PF13817">
    <property type="entry name" value="DDE_Tnp_IS66_C"/>
    <property type="match status" value="1"/>
</dbReference>
<dbReference type="PANTHER" id="PTHR33678:SF1">
    <property type="entry name" value="BLL1576 PROTEIN"/>
    <property type="match status" value="1"/>
</dbReference>
<protein>
    <submittedName>
        <fullName evidence="5">Transposase</fullName>
    </submittedName>
</protein>
<comment type="caution">
    <text evidence="5">The sequence shown here is derived from an EMBL/GenBank/DDBJ whole genome shotgun (WGS) entry which is preliminary data.</text>
</comment>
<feature type="domain" description="Transposase IS66 C-terminal" evidence="4">
    <location>
        <begin position="476"/>
        <end position="516"/>
    </location>
</feature>
<evidence type="ECO:0000259" key="2">
    <source>
        <dbReference type="Pfam" id="PF03050"/>
    </source>
</evidence>
<dbReference type="InterPro" id="IPR004291">
    <property type="entry name" value="Transposase_IS66_central"/>
</dbReference>
<sequence length="532" mass="61229">MKTTKNENINKKLNNEPLDDLKNENAKLQHELEIANAKIKWYEEQFKLNAAKKYGKSSDTVEHEQISFFNEAEINQKPEAEEPCLEKITYERKKKRGVNKASFENLEIEIIEYSLSEDEQICKTCDSKINEMSTEIRKELKIVPAKVSITHHVRKIYVCKSCNESGDNTPIVRAPMPEPVLKGSFASPSLISYLIYQKYSCALPLDRQQRIFNDFGIDISKQNMANWIIKTSELWLEPFYERLKTELLKETFIQADESPLRVLTKDGKDSSSKSYMWLYKSGSYGKKIALYEYTPSRSGKNPKNFLQGFSGFLQTDDYAGYNSVENVTRVGCLAHARRYYTDALKALPKEAKIESTYAYAATQFFKEMFILESKNKNLSPSEKLVFREKELKPVFEAYLAWLQEVQPKVVPKSSLGRAINYSLSNWELLTNVLKDGQCELSNNAAERQIKPFVIGRKNYLFCKSPNGAKASAIAYSIVETAKMNGLNPFYYLKYLLEELPNTRLSAENSLDHLLPWSKTLPHECMSEIKDKK</sequence>
<evidence type="ECO:0000256" key="1">
    <source>
        <dbReference type="SAM" id="Coils"/>
    </source>
</evidence>
<dbReference type="InterPro" id="IPR039552">
    <property type="entry name" value="IS66_C"/>
</dbReference>
<dbReference type="PANTHER" id="PTHR33678">
    <property type="entry name" value="BLL1576 PROTEIN"/>
    <property type="match status" value="1"/>
</dbReference>
<evidence type="ECO:0000259" key="4">
    <source>
        <dbReference type="Pfam" id="PF13817"/>
    </source>
</evidence>
<keyword evidence="6" id="KW-1185">Reference proteome</keyword>
<evidence type="ECO:0000259" key="3">
    <source>
        <dbReference type="Pfam" id="PF13005"/>
    </source>
</evidence>
<accession>A0ABS4KLI2</accession>
<dbReference type="Proteomes" id="UP001314903">
    <property type="component" value="Unassembled WGS sequence"/>
</dbReference>
<feature type="domain" description="Transposase IS66 central" evidence="2">
    <location>
        <begin position="184"/>
        <end position="469"/>
    </location>
</feature>
<gene>
    <name evidence="5" type="ORF">J2Z35_002458</name>
</gene>
<feature type="domain" description="Transposase IS66 zinc-finger binding" evidence="3">
    <location>
        <begin position="119"/>
        <end position="162"/>
    </location>
</feature>
<dbReference type="InterPro" id="IPR052344">
    <property type="entry name" value="Transposase-related"/>
</dbReference>
<dbReference type="RefSeq" id="WP_209661679.1">
    <property type="nucleotide sequence ID" value="NZ_JAGGLI010000034.1"/>
</dbReference>
<reference evidence="5 6" key="1">
    <citation type="submission" date="2021-03" db="EMBL/GenBank/DDBJ databases">
        <title>Genomic Encyclopedia of Type Strains, Phase IV (KMG-IV): sequencing the most valuable type-strain genomes for metagenomic binning, comparative biology and taxonomic classification.</title>
        <authorList>
            <person name="Goeker M."/>
        </authorList>
    </citation>
    <scope>NUCLEOTIDE SEQUENCE [LARGE SCALE GENOMIC DNA]</scope>
    <source>
        <strain evidence="5 6">DSM 27512</strain>
    </source>
</reference>
<feature type="coiled-coil region" evidence="1">
    <location>
        <begin position="18"/>
        <end position="45"/>
    </location>
</feature>
<proteinExistence type="predicted"/>
<organism evidence="5 6">
    <name type="scientific">Acetoanaerobium pronyense</name>
    <dbReference type="NCBI Taxonomy" id="1482736"/>
    <lineage>
        <taxon>Bacteria</taxon>
        <taxon>Bacillati</taxon>
        <taxon>Bacillota</taxon>
        <taxon>Clostridia</taxon>
        <taxon>Peptostreptococcales</taxon>
        <taxon>Filifactoraceae</taxon>
        <taxon>Acetoanaerobium</taxon>
    </lineage>
</organism>
<name>A0ABS4KLI2_9FIRM</name>
<dbReference type="Pfam" id="PF13005">
    <property type="entry name" value="zf-IS66"/>
    <property type="match status" value="1"/>
</dbReference>
<evidence type="ECO:0000313" key="6">
    <source>
        <dbReference type="Proteomes" id="UP001314903"/>
    </source>
</evidence>
<evidence type="ECO:0000313" key="5">
    <source>
        <dbReference type="EMBL" id="MBP2028628.1"/>
    </source>
</evidence>